<comment type="similarity">
    <text evidence="1">Belongs to the Rab GDI family.</text>
</comment>
<dbReference type="Gene3D" id="3.30.519.10">
    <property type="entry name" value="Guanine Nucleotide Dissociation Inhibitor, domain 2"/>
    <property type="match status" value="1"/>
</dbReference>
<dbReference type="Pfam" id="PF00996">
    <property type="entry name" value="GDI"/>
    <property type="match status" value="1"/>
</dbReference>
<dbReference type="AlphaFoldDB" id="A0A4S4LAR9"/>
<evidence type="ECO:0000313" key="4">
    <source>
        <dbReference type="Proteomes" id="UP000308199"/>
    </source>
</evidence>
<dbReference type="InterPro" id="IPR036188">
    <property type="entry name" value="FAD/NAD-bd_sf"/>
</dbReference>
<evidence type="ECO:0008006" key="5">
    <source>
        <dbReference type="Google" id="ProtNLM"/>
    </source>
</evidence>
<dbReference type="GO" id="GO:0005634">
    <property type="term" value="C:nucleus"/>
    <property type="evidence" value="ECO:0007669"/>
    <property type="project" value="TreeGrafter"/>
</dbReference>
<dbReference type="GO" id="GO:0016192">
    <property type="term" value="P:vesicle-mediated transport"/>
    <property type="evidence" value="ECO:0007669"/>
    <property type="project" value="TreeGrafter"/>
</dbReference>
<dbReference type="SUPFAM" id="SSF54373">
    <property type="entry name" value="FAD-linked reductases, C-terminal domain"/>
    <property type="match status" value="1"/>
</dbReference>
<reference evidence="3 4" key="1">
    <citation type="submission" date="2019-02" db="EMBL/GenBank/DDBJ databases">
        <title>Genome sequencing of the rare red list fungi Phellinidium pouzarii.</title>
        <authorList>
            <person name="Buettner E."/>
            <person name="Kellner H."/>
        </authorList>
    </citation>
    <scope>NUCLEOTIDE SEQUENCE [LARGE SCALE GENOMIC DNA]</scope>
    <source>
        <strain evidence="3 4">DSM 108285</strain>
    </source>
</reference>
<dbReference type="GO" id="GO:0007264">
    <property type="term" value="P:small GTPase-mediated signal transduction"/>
    <property type="evidence" value="ECO:0007669"/>
    <property type="project" value="InterPro"/>
</dbReference>
<organism evidence="3 4">
    <name type="scientific">Phellinidium pouzarii</name>
    <dbReference type="NCBI Taxonomy" id="167371"/>
    <lineage>
        <taxon>Eukaryota</taxon>
        <taxon>Fungi</taxon>
        <taxon>Dikarya</taxon>
        <taxon>Basidiomycota</taxon>
        <taxon>Agaricomycotina</taxon>
        <taxon>Agaricomycetes</taxon>
        <taxon>Hymenochaetales</taxon>
        <taxon>Hymenochaetaceae</taxon>
        <taxon>Phellinidium</taxon>
    </lineage>
</organism>
<feature type="region of interest" description="Disordered" evidence="2">
    <location>
        <begin position="504"/>
        <end position="525"/>
    </location>
</feature>
<name>A0A4S4LAR9_9AGAM</name>
<dbReference type="SUPFAM" id="SSF51905">
    <property type="entry name" value="FAD/NAD(P)-binding domain"/>
    <property type="match status" value="1"/>
</dbReference>
<dbReference type="GO" id="GO:0005829">
    <property type="term" value="C:cytosol"/>
    <property type="evidence" value="ECO:0007669"/>
    <property type="project" value="TreeGrafter"/>
</dbReference>
<keyword evidence="4" id="KW-1185">Reference proteome</keyword>
<sequence>MDTHFHALVLGTGITESIAAAALSKAGLKVVHVDVNHYYGANEASLTSEELLKWIETISTDTDSLSEASASVFGELSHSPRSYSLSLSPSVIVSTGPLISSLIGSGVSRYGGFNLLGNISVYSAAGFKSVPGSKEEIFKSKELSLMDKRRLMRFLTFAGGDFENSPEIQGRENMHFLRFLVDVFSLERRLASALAYALALCISDTELVIPALTRLKRYLRAAGRYGPSPFLVGQYGGMGELAQGFCRVAAVSGGTYILGHDIFSIDMISNEAKSAVIHRLKLDSLPRDLTADIIISSPDILLKYKKSSTDKFDECSTVGLQACCILVVDGSITSIQKFDSTERTIDEAHTENSLGHSRSIDSALLVFPPGELPSGTAQGPVHVLLNGEGTLSCPRGRSILYFSTALDTNAPYDIKTNPEILIRPYITATLSMICTAEFVSPKELFSGFYLKSQHSFSASFQESLKEYGIVVCSSPPAHFAERGDAAAVNAEGIYREVLKRLGRAGSGSETELWPPLPMEPDDADP</sequence>
<dbReference type="InterPro" id="IPR018203">
    <property type="entry name" value="GDP_dissociation_inhibitor"/>
</dbReference>
<evidence type="ECO:0000256" key="2">
    <source>
        <dbReference type="SAM" id="MobiDB-lite"/>
    </source>
</evidence>
<dbReference type="EMBL" id="SGPK01000116">
    <property type="protein sequence ID" value="THH08028.1"/>
    <property type="molecule type" value="Genomic_DNA"/>
</dbReference>
<proteinExistence type="inferred from homology"/>
<dbReference type="Gene3D" id="3.50.50.60">
    <property type="entry name" value="FAD/NAD(P)-binding domain"/>
    <property type="match status" value="2"/>
</dbReference>
<dbReference type="GO" id="GO:0005968">
    <property type="term" value="C:Rab-protein geranylgeranyltransferase complex"/>
    <property type="evidence" value="ECO:0007669"/>
    <property type="project" value="TreeGrafter"/>
</dbReference>
<dbReference type="PANTHER" id="PTHR11787">
    <property type="entry name" value="RAB GDP-DISSOCIATION INHIBITOR"/>
    <property type="match status" value="1"/>
</dbReference>
<gene>
    <name evidence="3" type="ORF">EW145_g2982</name>
</gene>
<dbReference type="GO" id="GO:0005092">
    <property type="term" value="F:GDP-dissociation inhibitor activity"/>
    <property type="evidence" value="ECO:0007669"/>
    <property type="project" value="InterPro"/>
</dbReference>
<dbReference type="OrthoDB" id="9446342at2759"/>
<evidence type="ECO:0000313" key="3">
    <source>
        <dbReference type="EMBL" id="THH08028.1"/>
    </source>
</evidence>
<dbReference type="PRINTS" id="PR00891">
    <property type="entry name" value="RABGDIREP"/>
</dbReference>
<dbReference type="Proteomes" id="UP000308199">
    <property type="component" value="Unassembled WGS sequence"/>
</dbReference>
<accession>A0A4S4LAR9</accession>
<comment type="caution">
    <text evidence="3">The sequence shown here is derived from an EMBL/GenBank/DDBJ whole genome shotgun (WGS) entry which is preliminary data.</text>
</comment>
<dbReference type="PANTHER" id="PTHR11787:SF4">
    <property type="entry name" value="CHM, RAB ESCORT PROTEIN 1"/>
    <property type="match status" value="1"/>
</dbReference>
<protein>
    <recommendedName>
        <fullName evidence="5">Rab proteins geranylgeranyltransferase</fullName>
    </recommendedName>
</protein>
<evidence type="ECO:0000256" key="1">
    <source>
        <dbReference type="ARBA" id="ARBA00005593"/>
    </source>
</evidence>